<feature type="compositionally biased region" description="Polar residues" evidence="1">
    <location>
        <begin position="7"/>
        <end position="18"/>
    </location>
</feature>
<feature type="region of interest" description="Disordered" evidence="1">
    <location>
        <begin position="1"/>
        <end position="39"/>
    </location>
</feature>
<feature type="compositionally biased region" description="Acidic residues" evidence="1">
    <location>
        <begin position="29"/>
        <end position="39"/>
    </location>
</feature>
<accession>A0A8J2KE69</accession>
<keyword evidence="3" id="KW-1185">Reference proteome</keyword>
<gene>
    <name evidence="2" type="ORF">AFUS01_LOCUS23849</name>
</gene>
<dbReference type="AlphaFoldDB" id="A0A8J2KE69"/>
<organism evidence="2 3">
    <name type="scientific">Allacma fusca</name>
    <dbReference type="NCBI Taxonomy" id="39272"/>
    <lineage>
        <taxon>Eukaryota</taxon>
        <taxon>Metazoa</taxon>
        <taxon>Ecdysozoa</taxon>
        <taxon>Arthropoda</taxon>
        <taxon>Hexapoda</taxon>
        <taxon>Collembola</taxon>
        <taxon>Symphypleona</taxon>
        <taxon>Sminthuridae</taxon>
        <taxon>Allacma</taxon>
    </lineage>
</organism>
<dbReference type="EMBL" id="CAJVCH010291570">
    <property type="protein sequence ID" value="CAG7785210.1"/>
    <property type="molecule type" value="Genomic_DNA"/>
</dbReference>
<evidence type="ECO:0000313" key="3">
    <source>
        <dbReference type="Proteomes" id="UP000708208"/>
    </source>
</evidence>
<proteinExistence type="predicted"/>
<evidence type="ECO:0000313" key="2">
    <source>
        <dbReference type="EMBL" id="CAG7785210.1"/>
    </source>
</evidence>
<name>A0A8J2KE69_9HEXA</name>
<sequence length="481" mass="55515">MDPNENFKVSPTGSQNFQPLEKKSKKETEESESTLEESDQMGSFNTTVIAGTVFDNIVILKEIFGYLSPTDLKTCCDVNETWRSVADPTFFVYRIVWSSLTNVKVKTTRGCVDPQIQLRTSSIAAETEYLQSLRRAVYIDLEVNFNCYFSSDEVNECRAFITRFGAMVYLLTYVRNPSSARSYFLCGFDENERTTDVVSCHDFPNTEELRLFGMSTELFICPDDYFRLYLPLPSVQKFCFRRCRGTKYEHLTAAKLLELLPNVKEIYGAPVTMVKGFRNMEKLNLLRSVGFYKHNPRMSEVEGMKSLVKAEMKFQFLIVGKLLRGCPDLIFIERNRQSFEALLELGKHTLEHLVIRALKPEALVNFPNEMPAVKHITLWGRRTKGYLYFRDEEDVIKRFPNLNTVSFHNFKGRTFESLWVSGGMFKSSEARQRIKYLKSTVKFKPSIQKSLLKQFPSVKCVDSQDPDLYEGNIANAIIFPM</sequence>
<dbReference type="Proteomes" id="UP000708208">
    <property type="component" value="Unassembled WGS sequence"/>
</dbReference>
<protein>
    <recommendedName>
        <fullName evidence="4">F-box domain-containing protein</fullName>
    </recommendedName>
</protein>
<comment type="caution">
    <text evidence="2">The sequence shown here is derived from an EMBL/GenBank/DDBJ whole genome shotgun (WGS) entry which is preliminary data.</text>
</comment>
<evidence type="ECO:0008006" key="4">
    <source>
        <dbReference type="Google" id="ProtNLM"/>
    </source>
</evidence>
<reference evidence="2" key="1">
    <citation type="submission" date="2021-06" db="EMBL/GenBank/DDBJ databases">
        <authorList>
            <person name="Hodson N. C."/>
            <person name="Mongue J. A."/>
            <person name="Jaron S. K."/>
        </authorList>
    </citation>
    <scope>NUCLEOTIDE SEQUENCE</scope>
</reference>
<evidence type="ECO:0000256" key="1">
    <source>
        <dbReference type="SAM" id="MobiDB-lite"/>
    </source>
</evidence>